<protein>
    <submittedName>
        <fullName evidence="2">Uncharacterized protein</fullName>
    </submittedName>
</protein>
<dbReference type="EMBL" id="LR877158">
    <property type="protein sequence ID" value="CAD2219434.1"/>
    <property type="molecule type" value="Genomic_DNA"/>
</dbReference>
<feature type="region of interest" description="Disordered" evidence="1">
    <location>
        <begin position="738"/>
        <end position="819"/>
    </location>
</feature>
<feature type="region of interest" description="Disordered" evidence="1">
    <location>
        <begin position="695"/>
        <end position="720"/>
    </location>
</feature>
<evidence type="ECO:0000313" key="2">
    <source>
        <dbReference type="EMBL" id="CAD2219434.1"/>
    </source>
</evidence>
<dbReference type="GO" id="GO:0043111">
    <property type="term" value="P:replication fork arrest"/>
    <property type="evidence" value="ECO:0007669"/>
    <property type="project" value="TreeGrafter"/>
</dbReference>
<keyword evidence="3" id="KW-1185">Reference proteome</keyword>
<accession>A0A7G2CKI6</accession>
<dbReference type="VEuPathDB" id="TriTrypDB:ADEAN_000693900"/>
<organism evidence="2 3">
    <name type="scientific">Angomonas deanei</name>
    <dbReference type="NCBI Taxonomy" id="59799"/>
    <lineage>
        <taxon>Eukaryota</taxon>
        <taxon>Discoba</taxon>
        <taxon>Euglenozoa</taxon>
        <taxon>Kinetoplastea</taxon>
        <taxon>Metakinetoplastina</taxon>
        <taxon>Trypanosomatida</taxon>
        <taxon>Trypanosomatidae</taxon>
        <taxon>Strigomonadinae</taxon>
        <taxon>Angomonas</taxon>
    </lineage>
</organism>
<feature type="compositionally biased region" description="Acidic residues" evidence="1">
    <location>
        <begin position="748"/>
        <end position="760"/>
    </location>
</feature>
<dbReference type="GO" id="GO:0000076">
    <property type="term" value="P:DNA replication checkpoint signaling"/>
    <property type="evidence" value="ECO:0007669"/>
    <property type="project" value="TreeGrafter"/>
</dbReference>
<evidence type="ECO:0000313" key="3">
    <source>
        <dbReference type="Proteomes" id="UP000515908"/>
    </source>
</evidence>
<evidence type="ECO:0000256" key="1">
    <source>
        <dbReference type="SAM" id="MobiDB-lite"/>
    </source>
</evidence>
<gene>
    <name evidence="2" type="ORF">ADEAN_000693900</name>
</gene>
<dbReference type="PANTHER" id="PTHR22940">
    <property type="entry name" value="TIMEOUT/TIMELESS-2"/>
    <property type="match status" value="1"/>
</dbReference>
<dbReference type="AlphaFoldDB" id="A0A7G2CKI6"/>
<feature type="compositionally biased region" description="Acidic residues" evidence="1">
    <location>
        <begin position="706"/>
        <end position="715"/>
    </location>
</feature>
<sequence>MSSVLVKRQLLVAVTALNIPLDKIPNKEKVDGICSASKIVRNRLLREHARVTETIEILRQNQQDDVLADIDEEPEYDDDEFVAVASDNSTARSEFLYVAELKTAEKLVIPLLLAYGMRFSDTLLPQLLKLLIALLQPIPRFSEGELVQRDALSHIKIRCGSDEFFAFLVQCAAPITEKRSAGKANKADIAMLELILTTISLLLDNPAPETENTIGAFCRNHGVELLLVMVNQNFSSREKNKAILDGNFDINEDGDAENSQIDQNTESQVESLNLINLQEEGSDDDGLIIEDGGISRAEQGFQYDSTMQIAESDAQILKWNTLILHTISHIFKGVDLNELSLIGFQTQNADGQNTKSLFSIPNNDKYMKDCKRETDNWRYIAKSKQGAFNSNGLIVRSDSNKPLQTVGSKTMGTISSIFGTKRKDPLDIMKDMDKRKKGRFVKGMYEDSTTRSNLPFPTKIILSQQTFSFLCFGFEPLSSMVAEQMMGVGNKIMMATKEHKDAVSGFKGSGEAIEITSPIDTSLYSELTEVIHYMMTCSSFLHYIRKSIFLMKEKDLSFDMPSFQQQWQSVSSIVTLEHLEMGFTVLRSFLQIRDLRRRLDIKCVTNFLSEILLLLNLLLGGEIIKDPSVEVAAHALASSILYKEENIKATFDLLKEYAQRNLAMEKAQAFSLFTYAVFQLMEKCSYKGTLLLPKKQPRKGRHEEAQDGIEDDDSDNSSITSETNRAMLESMADMIDDSEEVRNSRGDEEAEEVAEQETNDVGEVQTPQMGFIENDVDDPSAVFSPLPKNTEDAEEGQSRDASVAPPRSETSLSSSGQTVFSTISSEREVSLDSYVSRLVTPKNSTLLYATLRHWRLNDADVNLALTFLSTGS</sequence>
<feature type="compositionally biased region" description="Polar residues" evidence="1">
    <location>
        <begin position="808"/>
        <end position="819"/>
    </location>
</feature>
<dbReference type="InterPro" id="IPR044998">
    <property type="entry name" value="Timeless"/>
</dbReference>
<name>A0A7G2CKI6_9TRYP</name>
<dbReference type="GO" id="GO:0006281">
    <property type="term" value="P:DNA repair"/>
    <property type="evidence" value="ECO:0007669"/>
    <property type="project" value="TreeGrafter"/>
</dbReference>
<dbReference type="OrthoDB" id="278396at2759"/>
<dbReference type="Proteomes" id="UP000515908">
    <property type="component" value="Chromosome 14"/>
</dbReference>
<dbReference type="GO" id="GO:0003677">
    <property type="term" value="F:DNA binding"/>
    <property type="evidence" value="ECO:0007669"/>
    <property type="project" value="TreeGrafter"/>
</dbReference>
<dbReference type="PANTHER" id="PTHR22940:SF4">
    <property type="entry name" value="PROTEIN TIMELESS HOMOLOG"/>
    <property type="match status" value="1"/>
</dbReference>
<proteinExistence type="predicted"/>
<dbReference type="GO" id="GO:0031298">
    <property type="term" value="C:replication fork protection complex"/>
    <property type="evidence" value="ECO:0007669"/>
    <property type="project" value="TreeGrafter"/>
</dbReference>
<reference evidence="2 3" key="1">
    <citation type="submission" date="2020-08" db="EMBL/GenBank/DDBJ databases">
        <authorList>
            <person name="Newling K."/>
            <person name="Davey J."/>
            <person name="Forrester S."/>
        </authorList>
    </citation>
    <scope>NUCLEOTIDE SEQUENCE [LARGE SCALE GENOMIC DNA]</scope>
    <source>
        <strain evidence="3">Crithidia deanei Carvalho (ATCC PRA-265)</strain>
    </source>
</reference>